<dbReference type="PANTHER" id="PTHR43738:SF2">
    <property type="entry name" value="ABC TRANSPORTER PERMEASE"/>
    <property type="match status" value="1"/>
</dbReference>
<evidence type="ECO:0000256" key="2">
    <source>
        <dbReference type="ARBA" id="ARBA00008697"/>
    </source>
</evidence>
<protein>
    <recommendedName>
        <fullName evidence="4">Putative hemin transport system permease protein HrtB</fullName>
    </recommendedName>
</protein>
<organism evidence="14 15">
    <name type="scientific">Veillonella absiana</name>
    <dbReference type="NCBI Taxonomy" id="3079305"/>
    <lineage>
        <taxon>Bacteria</taxon>
        <taxon>Bacillati</taxon>
        <taxon>Bacillota</taxon>
        <taxon>Negativicutes</taxon>
        <taxon>Veillonellales</taxon>
        <taxon>Veillonellaceae</taxon>
        <taxon>Veillonella</taxon>
    </lineage>
</organism>
<dbReference type="InterPro" id="IPR003838">
    <property type="entry name" value="ABC3_permease_C"/>
</dbReference>
<comment type="function">
    <text evidence="9">Part of the ABC transporter complex hrt involved in hemin import. Responsible for the translocation of the substrate across the membrane.</text>
</comment>
<dbReference type="InterPro" id="IPR051125">
    <property type="entry name" value="ABC-4/HrtB_transporter"/>
</dbReference>
<dbReference type="EMBL" id="JAWJZB010000004">
    <property type="protein sequence ID" value="MDV5088049.1"/>
    <property type="molecule type" value="Genomic_DNA"/>
</dbReference>
<evidence type="ECO:0000256" key="1">
    <source>
        <dbReference type="ARBA" id="ARBA00004651"/>
    </source>
</evidence>
<keyword evidence="8 11" id="KW-0472">Membrane</keyword>
<evidence type="ECO:0000256" key="10">
    <source>
        <dbReference type="SAM" id="MobiDB-lite"/>
    </source>
</evidence>
<evidence type="ECO:0000259" key="12">
    <source>
        <dbReference type="Pfam" id="PF02687"/>
    </source>
</evidence>
<keyword evidence="7 11" id="KW-1133">Transmembrane helix</keyword>
<evidence type="ECO:0000256" key="3">
    <source>
        <dbReference type="ARBA" id="ARBA00011131"/>
    </source>
</evidence>
<gene>
    <name evidence="14" type="ORF">RVY80_04200</name>
</gene>
<sequence length="471" mass="50646">MILKLGWRLICHKPLQSIFLVVLMALSVALSVLVFSLGQGIHQGLVRATEPFSLLVGAKGSSNQLVLNSVFLQDQPIGNIPYTEVDKLRANTKMVKAAVPLAFGDNYAGYRIVGTESAIFDVKASQTMPEWLRVVEGRKFEKPFEVVIGRDVAKQANLQIGSKFHSIHGVSAKGKAHDHQDYTVVGILDDVGGPYNQAILTDIESIWLAHETAHTKSTKETVPGVDKPVENVASKTEPARLEVAEDDDDHDHDGHDHDATNAGTGNTNVAESTVQQATAVQGNAQVVPSNPKTVGRAVTAVMVEPVGYAQAMQLMMQFQRSKEAQLVFPAQVIVQLFAMMGQGEKMWLPVGGLLILISLLVMMTSSYLSSLGRLREQAIMVAMGASKSFLMKVSICSQAYLVVGGAFIGWAIGAACYAGIASMLQHSMAISMGSVWQWQPAVIAAVAAVIGLLASIVPAVLLQRKSLAQYF</sequence>
<name>A0ABU3Z812_9FIRM</name>
<comment type="subcellular location">
    <subcellularLocation>
        <location evidence="1">Cell membrane</location>
        <topology evidence="1">Multi-pass membrane protein</topology>
    </subcellularLocation>
</comment>
<keyword evidence="15" id="KW-1185">Reference proteome</keyword>
<dbReference type="Pfam" id="PF12704">
    <property type="entry name" value="MacB_PCD"/>
    <property type="match status" value="1"/>
</dbReference>
<feature type="domain" description="ABC3 transporter permease C-terminal" evidence="12">
    <location>
        <begin position="351"/>
        <end position="463"/>
    </location>
</feature>
<accession>A0ABU3Z812</accession>
<evidence type="ECO:0000256" key="8">
    <source>
        <dbReference type="ARBA" id="ARBA00023136"/>
    </source>
</evidence>
<comment type="subunit">
    <text evidence="3">The complex is composed of two ATP-binding proteins (HrtA), two transmembrane proteins (HrtB) and a solute-binding protein.</text>
</comment>
<feature type="region of interest" description="Disordered" evidence="10">
    <location>
        <begin position="218"/>
        <end position="266"/>
    </location>
</feature>
<evidence type="ECO:0000259" key="13">
    <source>
        <dbReference type="Pfam" id="PF12704"/>
    </source>
</evidence>
<feature type="transmembrane region" description="Helical" evidence="11">
    <location>
        <begin position="389"/>
        <end position="420"/>
    </location>
</feature>
<evidence type="ECO:0000313" key="14">
    <source>
        <dbReference type="EMBL" id="MDV5088049.1"/>
    </source>
</evidence>
<comment type="caution">
    <text evidence="14">The sequence shown here is derived from an EMBL/GenBank/DDBJ whole genome shotgun (WGS) entry which is preliminary data.</text>
</comment>
<dbReference type="Proteomes" id="UP001272515">
    <property type="component" value="Unassembled WGS sequence"/>
</dbReference>
<evidence type="ECO:0000256" key="7">
    <source>
        <dbReference type="ARBA" id="ARBA00022989"/>
    </source>
</evidence>
<feature type="domain" description="MacB-like periplasmic core" evidence="13">
    <location>
        <begin position="20"/>
        <end position="213"/>
    </location>
</feature>
<evidence type="ECO:0000313" key="15">
    <source>
        <dbReference type="Proteomes" id="UP001272515"/>
    </source>
</evidence>
<dbReference type="PANTHER" id="PTHR43738">
    <property type="entry name" value="ABC TRANSPORTER, MEMBRANE PROTEIN"/>
    <property type="match status" value="1"/>
</dbReference>
<dbReference type="InterPro" id="IPR025857">
    <property type="entry name" value="MacB_PCD"/>
</dbReference>
<feature type="transmembrane region" description="Helical" evidence="11">
    <location>
        <begin position="440"/>
        <end position="462"/>
    </location>
</feature>
<dbReference type="Pfam" id="PF02687">
    <property type="entry name" value="FtsX"/>
    <property type="match status" value="1"/>
</dbReference>
<keyword evidence="5" id="KW-1003">Cell membrane</keyword>
<evidence type="ECO:0000256" key="9">
    <source>
        <dbReference type="ARBA" id="ARBA00024973"/>
    </source>
</evidence>
<evidence type="ECO:0000256" key="4">
    <source>
        <dbReference type="ARBA" id="ARBA00016962"/>
    </source>
</evidence>
<feature type="transmembrane region" description="Helical" evidence="11">
    <location>
        <begin position="15"/>
        <end position="37"/>
    </location>
</feature>
<proteinExistence type="inferred from homology"/>
<dbReference type="RefSeq" id="WP_317329760.1">
    <property type="nucleotide sequence ID" value="NZ_JAWJZA010000002.1"/>
</dbReference>
<feature type="transmembrane region" description="Helical" evidence="11">
    <location>
        <begin position="347"/>
        <end position="368"/>
    </location>
</feature>
<comment type="similarity">
    <text evidence="2">Belongs to the ABC-4 integral membrane protein family. HrtB subfamily.</text>
</comment>
<evidence type="ECO:0000256" key="5">
    <source>
        <dbReference type="ARBA" id="ARBA00022475"/>
    </source>
</evidence>
<evidence type="ECO:0000256" key="11">
    <source>
        <dbReference type="SAM" id="Phobius"/>
    </source>
</evidence>
<evidence type="ECO:0000256" key="6">
    <source>
        <dbReference type="ARBA" id="ARBA00022692"/>
    </source>
</evidence>
<reference evidence="14 15" key="1">
    <citation type="submission" date="2023-10" db="EMBL/GenBank/DDBJ databases">
        <title>Veillonella sp. nov., isolated from a pig farm feces dump.</title>
        <authorList>
            <person name="Chang Y.-H."/>
        </authorList>
    </citation>
    <scope>NUCLEOTIDE SEQUENCE [LARGE SCALE GENOMIC DNA]</scope>
    <source>
        <strain evidence="14 15">YH-vei2233</strain>
    </source>
</reference>
<keyword evidence="6 11" id="KW-0812">Transmembrane</keyword>